<protein>
    <submittedName>
        <fullName evidence="1">Uncharacterized protein</fullName>
    </submittedName>
</protein>
<sequence>INNAKFITDRTLIIPQALKYAPSGSQGLSYCDISRDKKQCQKNRCKCLEVQIFSYINCSSSLTCSKKLILLLWLGEITSDELLKSLFLL</sequence>
<organism evidence="1">
    <name type="scientific">Lepeophtheirus salmonis</name>
    <name type="common">Salmon louse</name>
    <name type="synonym">Caligus salmonis</name>
    <dbReference type="NCBI Taxonomy" id="72036"/>
    <lineage>
        <taxon>Eukaryota</taxon>
        <taxon>Metazoa</taxon>
        <taxon>Ecdysozoa</taxon>
        <taxon>Arthropoda</taxon>
        <taxon>Crustacea</taxon>
        <taxon>Multicrustacea</taxon>
        <taxon>Hexanauplia</taxon>
        <taxon>Copepoda</taxon>
        <taxon>Siphonostomatoida</taxon>
        <taxon>Caligidae</taxon>
        <taxon>Lepeophtheirus</taxon>
    </lineage>
</organism>
<reference evidence="1" key="1">
    <citation type="submission" date="2014-05" db="EMBL/GenBank/DDBJ databases">
        <authorList>
            <person name="Chronopoulou M."/>
        </authorList>
    </citation>
    <scope>NUCLEOTIDE SEQUENCE</scope>
    <source>
        <tissue evidence="1">Whole organism</tissue>
    </source>
</reference>
<name>A0A0K2TKN0_LEPSM</name>
<accession>A0A0K2TKN0</accession>
<proteinExistence type="predicted"/>
<feature type="non-terminal residue" evidence="1">
    <location>
        <position position="1"/>
    </location>
</feature>
<evidence type="ECO:0000313" key="1">
    <source>
        <dbReference type="EMBL" id="CDW26365.1"/>
    </source>
</evidence>
<dbReference type="AlphaFoldDB" id="A0A0K2TKN0"/>
<dbReference type="EMBL" id="HACA01009004">
    <property type="protein sequence ID" value="CDW26365.1"/>
    <property type="molecule type" value="Transcribed_RNA"/>
</dbReference>